<dbReference type="InterPro" id="IPR000719">
    <property type="entry name" value="Prot_kinase_dom"/>
</dbReference>
<dbReference type="EMBL" id="GDID01003470">
    <property type="protein sequence ID" value="JAP93136.1"/>
    <property type="molecule type" value="Transcribed_RNA"/>
</dbReference>
<gene>
    <name evidence="2" type="ORF">TPC1_14689</name>
</gene>
<dbReference type="AlphaFoldDB" id="A0A146KCA1"/>
<evidence type="ECO:0000259" key="1">
    <source>
        <dbReference type="PROSITE" id="PS50011"/>
    </source>
</evidence>
<evidence type="ECO:0000313" key="2">
    <source>
        <dbReference type="EMBL" id="JAP93136.1"/>
    </source>
</evidence>
<feature type="non-terminal residue" evidence="2">
    <location>
        <position position="108"/>
    </location>
</feature>
<dbReference type="InterPro" id="IPR011009">
    <property type="entry name" value="Kinase-like_dom_sf"/>
</dbReference>
<accession>A0A146KCA1</accession>
<dbReference type="SUPFAM" id="SSF56112">
    <property type="entry name" value="Protein kinase-like (PK-like)"/>
    <property type="match status" value="1"/>
</dbReference>
<feature type="domain" description="Protein kinase" evidence="1">
    <location>
        <begin position="1"/>
        <end position="108"/>
    </location>
</feature>
<name>A0A146KCA1_9EUKA</name>
<dbReference type="PROSITE" id="PS50011">
    <property type="entry name" value="PROTEIN_KINASE_DOM"/>
    <property type="match status" value="1"/>
</dbReference>
<feature type="non-terminal residue" evidence="2">
    <location>
        <position position="1"/>
    </location>
</feature>
<sequence>ENILVGSTGFKIICFYQEVKQNTLTVNCPVEFCSNEFYNYSIYCDPQFHDLVHYRQYLAFPCQLRLRQNIKFTINTDIYSLGVFIYELITNTTAPDPWKVTDIADLEK</sequence>
<dbReference type="GO" id="GO:0004672">
    <property type="term" value="F:protein kinase activity"/>
    <property type="evidence" value="ECO:0007669"/>
    <property type="project" value="InterPro"/>
</dbReference>
<dbReference type="GO" id="GO:0005524">
    <property type="term" value="F:ATP binding"/>
    <property type="evidence" value="ECO:0007669"/>
    <property type="project" value="InterPro"/>
</dbReference>
<reference evidence="2" key="1">
    <citation type="submission" date="2015-07" db="EMBL/GenBank/DDBJ databases">
        <title>Adaptation to a free-living lifestyle via gene acquisitions in the diplomonad Trepomonas sp. PC1.</title>
        <authorList>
            <person name="Xu F."/>
            <person name="Jerlstrom-Hultqvist J."/>
            <person name="Kolisko M."/>
            <person name="Simpson A.G.B."/>
            <person name="Roger A.J."/>
            <person name="Svard S.G."/>
            <person name="Andersson J.O."/>
        </authorList>
    </citation>
    <scope>NUCLEOTIDE SEQUENCE</scope>
    <source>
        <strain evidence="2">PC1</strain>
    </source>
</reference>
<protein>
    <recommendedName>
        <fullName evidence="1">Protein kinase domain-containing protein</fullName>
    </recommendedName>
</protein>
<organism evidence="2">
    <name type="scientific">Trepomonas sp. PC1</name>
    <dbReference type="NCBI Taxonomy" id="1076344"/>
    <lineage>
        <taxon>Eukaryota</taxon>
        <taxon>Metamonada</taxon>
        <taxon>Diplomonadida</taxon>
        <taxon>Hexamitidae</taxon>
        <taxon>Hexamitinae</taxon>
        <taxon>Trepomonas</taxon>
    </lineage>
</organism>
<proteinExistence type="predicted"/>